<dbReference type="Proteomes" id="UP001152747">
    <property type="component" value="Unassembled WGS sequence"/>
</dbReference>
<keyword evidence="2" id="KW-1133">Transmembrane helix</keyword>
<evidence type="ECO:0000256" key="3">
    <source>
        <dbReference type="SAM" id="SignalP"/>
    </source>
</evidence>
<reference evidence="4" key="1">
    <citation type="submission" date="2022-11" db="EMBL/GenBank/DDBJ databases">
        <authorList>
            <person name="Kikuchi T."/>
        </authorList>
    </citation>
    <scope>NUCLEOTIDE SEQUENCE</scope>
    <source>
        <strain evidence="4">PS1010</strain>
    </source>
</reference>
<gene>
    <name evidence="4" type="ORF">CAMP_LOCUS9278</name>
</gene>
<keyword evidence="2" id="KW-0812">Transmembrane</keyword>
<protein>
    <recommendedName>
        <fullName evidence="6">Domain of unknown function WSN domain-containing protein</fullName>
    </recommendedName>
</protein>
<sequence>MKKHLPIFLIFLIYFSLQQCSQREKLKNREFVKTLFVFIAPYNSWNDRYSEDDLERIKILYEQVMCAIPSYEKFKYMTVMNRHISDGFLLHKIEIIIELETDWNSARNKIKSTKSELSIVRNGISIFEETMRSILPYKSSYDRIEIFHYFPWDIWDLSSVYLEVLKEIQMNGHVNFIRHDSIEYFGYKSLNLPDISLIDLNSKEVSPDVKLLARNLVASILDIKPDPIKTVVPECDFFWKMFGLIVIGSVIGSIVGFSLATSIACFLKKRNLKSKPKSKETSPEKPTGKPGKTKKLAKRKAITEVKIETEGGTTQGSTQTSTQGGTTTSGTTRGKTTNETTQGGTTSGTTTSGATQTSTQGETTTNGTTQGSTRCETTTETTQRRIRKKSDFDSAENC</sequence>
<comment type="caution">
    <text evidence="4">The sequence shown here is derived from an EMBL/GenBank/DDBJ whole genome shotgun (WGS) entry which is preliminary data.</text>
</comment>
<feature type="compositionally biased region" description="Basic and acidic residues" evidence="1">
    <location>
        <begin position="277"/>
        <end position="287"/>
    </location>
</feature>
<feature type="compositionally biased region" description="Basic residues" evidence="1">
    <location>
        <begin position="291"/>
        <end position="300"/>
    </location>
</feature>
<feature type="signal peptide" evidence="3">
    <location>
        <begin position="1"/>
        <end position="20"/>
    </location>
</feature>
<feature type="chain" id="PRO_5040454303" description="Domain of unknown function WSN domain-containing protein" evidence="3">
    <location>
        <begin position="21"/>
        <end position="398"/>
    </location>
</feature>
<evidence type="ECO:0008006" key="6">
    <source>
        <dbReference type="Google" id="ProtNLM"/>
    </source>
</evidence>
<evidence type="ECO:0000313" key="5">
    <source>
        <dbReference type="Proteomes" id="UP001152747"/>
    </source>
</evidence>
<dbReference type="EMBL" id="CANHGI010000003">
    <property type="protein sequence ID" value="CAI5446641.1"/>
    <property type="molecule type" value="Genomic_DNA"/>
</dbReference>
<accession>A0A9P1IKD4</accession>
<organism evidence="4 5">
    <name type="scientific">Caenorhabditis angaria</name>
    <dbReference type="NCBI Taxonomy" id="860376"/>
    <lineage>
        <taxon>Eukaryota</taxon>
        <taxon>Metazoa</taxon>
        <taxon>Ecdysozoa</taxon>
        <taxon>Nematoda</taxon>
        <taxon>Chromadorea</taxon>
        <taxon>Rhabditida</taxon>
        <taxon>Rhabditina</taxon>
        <taxon>Rhabditomorpha</taxon>
        <taxon>Rhabditoidea</taxon>
        <taxon>Rhabditidae</taxon>
        <taxon>Peloderinae</taxon>
        <taxon>Caenorhabditis</taxon>
    </lineage>
</organism>
<keyword evidence="5" id="KW-1185">Reference proteome</keyword>
<dbReference type="AlphaFoldDB" id="A0A9P1IKD4"/>
<evidence type="ECO:0000256" key="1">
    <source>
        <dbReference type="SAM" id="MobiDB-lite"/>
    </source>
</evidence>
<evidence type="ECO:0000313" key="4">
    <source>
        <dbReference type="EMBL" id="CAI5446641.1"/>
    </source>
</evidence>
<name>A0A9P1IKD4_9PELO</name>
<evidence type="ECO:0000256" key="2">
    <source>
        <dbReference type="SAM" id="Phobius"/>
    </source>
</evidence>
<proteinExistence type="predicted"/>
<feature type="compositionally biased region" description="Low complexity" evidence="1">
    <location>
        <begin position="310"/>
        <end position="381"/>
    </location>
</feature>
<keyword evidence="3" id="KW-0732">Signal</keyword>
<feature type="transmembrane region" description="Helical" evidence="2">
    <location>
        <begin position="237"/>
        <end position="267"/>
    </location>
</feature>
<keyword evidence="2" id="KW-0472">Membrane</keyword>
<feature type="region of interest" description="Disordered" evidence="1">
    <location>
        <begin position="274"/>
        <end position="398"/>
    </location>
</feature>